<feature type="non-terminal residue" evidence="1">
    <location>
        <position position="1"/>
    </location>
</feature>
<gene>
    <name evidence="1" type="ORF">AVEN_164951_1</name>
</gene>
<sequence>FEAIRELFWDASSKLELWLDDEEDNCADIPYPTFYSTTMDEPWKSFNVLQAHMQGIYLMASVLASAALRNRNRSSAT</sequence>
<protein>
    <submittedName>
        <fullName evidence="1">Uncharacterized protein</fullName>
    </submittedName>
</protein>
<dbReference type="Proteomes" id="UP000499080">
    <property type="component" value="Unassembled WGS sequence"/>
</dbReference>
<comment type="caution">
    <text evidence="1">The sequence shown here is derived from an EMBL/GenBank/DDBJ whole genome shotgun (WGS) entry which is preliminary data.</text>
</comment>
<proteinExistence type="predicted"/>
<keyword evidence="2" id="KW-1185">Reference proteome</keyword>
<name>A0A4Y2T4U2_ARAVE</name>
<dbReference type="EMBL" id="BGPR01025783">
    <property type="protein sequence ID" value="GBN94970.1"/>
    <property type="molecule type" value="Genomic_DNA"/>
</dbReference>
<organism evidence="1 2">
    <name type="scientific">Araneus ventricosus</name>
    <name type="common">Orbweaver spider</name>
    <name type="synonym">Epeira ventricosa</name>
    <dbReference type="NCBI Taxonomy" id="182803"/>
    <lineage>
        <taxon>Eukaryota</taxon>
        <taxon>Metazoa</taxon>
        <taxon>Ecdysozoa</taxon>
        <taxon>Arthropoda</taxon>
        <taxon>Chelicerata</taxon>
        <taxon>Arachnida</taxon>
        <taxon>Araneae</taxon>
        <taxon>Araneomorphae</taxon>
        <taxon>Entelegynae</taxon>
        <taxon>Araneoidea</taxon>
        <taxon>Araneidae</taxon>
        <taxon>Araneus</taxon>
    </lineage>
</organism>
<dbReference type="AlphaFoldDB" id="A0A4Y2T4U2"/>
<accession>A0A4Y2T4U2</accession>
<evidence type="ECO:0000313" key="1">
    <source>
        <dbReference type="EMBL" id="GBN94970.1"/>
    </source>
</evidence>
<evidence type="ECO:0000313" key="2">
    <source>
        <dbReference type="Proteomes" id="UP000499080"/>
    </source>
</evidence>
<reference evidence="1 2" key="1">
    <citation type="journal article" date="2019" name="Sci. Rep.">
        <title>Orb-weaving spider Araneus ventricosus genome elucidates the spidroin gene catalogue.</title>
        <authorList>
            <person name="Kono N."/>
            <person name="Nakamura H."/>
            <person name="Ohtoshi R."/>
            <person name="Moran D.A.P."/>
            <person name="Shinohara A."/>
            <person name="Yoshida Y."/>
            <person name="Fujiwara M."/>
            <person name="Mori M."/>
            <person name="Tomita M."/>
            <person name="Arakawa K."/>
        </authorList>
    </citation>
    <scope>NUCLEOTIDE SEQUENCE [LARGE SCALE GENOMIC DNA]</scope>
</reference>